<evidence type="ECO:0000259" key="1">
    <source>
        <dbReference type="Pfam" id="PF00089"/>
    </source>
</evidence>
<dbReference type="Gene3D" id="2.40.10.10">
    <property type="entry name" value="Trypsin-like serine proteases"/>
    <property type="match status" value="1"/>
</dbReference>
<name>A0A7R8ZV99_9CRUS</name>
<reference evidence="2" key="1">
    <citation type="submission" date="2020-11" db="EMBL/GenBank/DDBJ databases">
        <authorList>
            <person name="Tran Van P."/>
        </authorList>
    </citation>
    <scope>NUCLEOTIDE SEQUENCE</scope>
</reference>
<accession>A0A7R8ZV99</accession>
<dbReference type="InterPro" id="IPR043504">
    <property type="entry name" value="Peptidase_S1_PA_chymotrypsin"/>
</dbReference>
<evidence type="ECO:0000313" key="2">
    <source>
        <dbReference type="EMBL" id="CAD7233194.1"/>
    </source>
</evidence>
<protein>
    <recommendedName>
        <fullName evidence="1">Peptidase S1 domain-containing protein</fullName>
    </recommendedName>
</protein>
<feature type="non-terminal residue" evidence="2">
    <location>
        <position position="1"/>
    </location>
</feature>
<dbReference type="Pfam" id="PF00089">
    <property type="entry name" value="Trypsin"/>
    <property type="match status" value="1"/>
</dbReference>
<dbReference type="EMBL" id="OB665804">
    <property type="protein sequence ID" value="CAD7233194.1"/>
    <property type="molecule type" value="Genomic_DNA"/>
</dbReference>
<dbReference type="InterPro" id="IPR009003">
    <property type="entry name" value="Peptidase_S1_PA"/>
</dbReference>
<dbReference type="InterPro" id="IPR001254">
    <property type="entry name" value="Trypsin_dom"/>
</dbReference>
<feature type="domain" description="Peptidase S1" evidence="1">
    <location>
        <begin position="92"/>
        <end position="144"/>
    </location>
</feature>
<dbReference type="AlphaFoldDB" id="A0A7R8ZV99"/>
<proteinExistence type="predicted"/>
<gene>
    <name evidence="2" type="ORF">CTOB1V02_LOCUS11017</name>
</gene>
<organism evidence="2">
    <name type="scientific">Cyprideis torosa</name>
    <dbReference type="NCBI Taxonomy" id="163714"/>
    <lineage>
        <taxon>Eukaryota</taxon>
        <taxon>Metazoa</taxon>
        <taxon>Ecdysozoa</taxon>
        <taxon>Arthropoda</taxon>
        <taxon>Crustacea</taxon>
        <taxon>Oligostraca</taxon>
        <taxon>Ostracoda</taxon>
        <taxon>Podocopa</taxon>
        <taxon>Podocopida</taxon>
        <taxon>Cytherocopina</taxon>
        <taxon>Cytheroidea</taxon>
        <taxon>Cytherideidae</taxon>
        <taxon>Cyprideis</taxon>
    </lineage>
</organism>
<sequence>MAFVKNWWAVKRKYDFIAPPIHFGMVPLLEAESNRRSLGITMSLISCILLLWTLLADAAEARIVEPRKTGNEPVHLTGDMRIINGYNARLGGLGCYASGWGKTQPNNNTLPSNLQWASLQALTDNQCSPFITGYVDEAHLCTFDPPRNICSDMTWHKIWPNDIKAPEPDKSVSVEFKQFNIEFDHRWKK</sequence>
<dbReference type="GO" id="GO:0004252">
    <property type="term" value="F:serine-type endopeptidase activity"/>
    <property type="evidence" value="ECO:0007669"/>
    <property type="project" value="InterPro"/>
</dbReference>
<dbReference type="GO" id="GO:0006508">
    <property type="term" value="P:proteolysis"/>
    <property type="evidence" value="ECO:0007669"/>
    <property type="project" value="InterPro"/>
</dbReference>
<dbReference type="SUPFAM" id="SSF50494">
    <property type="entry name" value="Trypsin-like serine proteases"/>
    <property type="match status" value="1"/>
</dbReference>